<organism evidence="8 9">
    <name type="scientific">Bacillus wiedmannii</name>
    <dbReference type="NCBI Taxonomy" id="1890302"/>
    <lineage>
        <taxon>Bacteria</taxon>
        <taxon>Bacillati</taxon>
        <taxon>Bacillota</taxon>
        <taxon>Bacilli</taxon>
        <taxon>Bacillales</taxon>
        <taxon>Bacillaceae</taxon>
        <taxon>Bacillus</taxon>
        <taxon>Bacillus cereus group</taxon>
    </lineage>
</organism>
<keyword evidence="2 6" id="KW-0813">Transport</keyword>
<dbReference type="GO" id="GO:0015293">
    <property type="term" value="F:symporter activity"/>
    <property type="evidence" value="ECO:0007669"/>
    <property type="project" value="UniProtKB-KW"/>
</dbReference>
<evidence type="ECO:0000256" key="7">
    <source>
        <dbReference type="SAM" id="Phobius"/>
    </source>
</evidence>
<feature type="transmembrane region" description="Helical" evidence="7">
    <location>
        <begin position="151"/>
        <end position="170"/>
    </location>
</feature>
<dbReference type="AlphaFoldDB" id="A0AB37YWQ8"/>
<feature type="transmembrane region" description="Helical" evidence="7">
    <location>
        <begin position="387"/>
        <end position="408"/>
    </location>
</feature>
<comment type="subcellular location">
    <subcellularLocation>
        <location evidence="1">Membrane</location>
        <topology evidence="1">Multi-pass membrane protein</topology>
    </subcellularLocation>
</comment>
<feature type="transmembrane region" description="Helical" evidence="7">
    <location>
        <begin position="12"/>
        <end position="31"/>
    </location>
</feature>
<dbReference type="Pfam" id="PF00209">
    <property type="entry name" value="SNF"/>
    <property type="match status" value="1"/>
</dbReference>
<evidence type="ECO:0000313" key="9">
    <source>
        <dbReference type="Proteomes" id="UP000195728"/>
    </source>
</evidence>
<proteinExistence type="inferred from homology"/>
<feature type="transmembrane region" description="Helical" evidence="7">
    <location>
        <begin position="182"/>
        <end position="202"/>
    </location>
</feature>
<evidence type="ECO:0000313" key="8">
    <source>
        <dbReference type="EMBL" id="SCC56294.1"/>
    </source>
</evidence>
<evidence type="ECO:0000256" key="2">
    <source>
        <dbReference type="ARBA" id="ARBA00022448"/>
    </source>
</evidence>
<dbReference type="PROSITE" id="PS00610">
    <property type="entry name" value="NA_NEUROTRAN_SYMP_1"/>
    <property type="match status" value="1"/>
</dbReference>
<dbReference type="PROSITE" id="PS50267">
    <property type="entry name" value="NA_NEUROTRAN_SYMP_3"/>
    <property type="match status" value="1"/>
</dbReference>
<dbReference type="PANTHER" id="PTHR11616">
    <property type="entry name" value="SODIUM/CHLORIDE DEPENDENT TRANSPORTER"/>
    <property type="match status" value="1"/>
</dbReference>
<accession>A0AB37YWQ8</accession>
<name>A0AB37YWQ8_9BACI</name>
<evidence type="ECO:0000256" key="5">
    <source>
        <dbReference type="ARBA" id="ARBA00023136"/>
    </source>
</evidence>
<dbReference type="NCBIfam" id="NF037979">
    <property type="entry name" value="Na_transp"/>
    <property type="match status" value="1"/>
</dbReference>
<sequence>METRQQWGTRAGFIFAAVGSAVGLGNIWRFPYTAYENGGGAFFLPYLFALLTTGISLLAFEFALGHRHRGSAPLTFFRISPRAEFIGWWQMCVTFIVSTYYTVIIIIAWSISYTYFAITGAWGKDTQSFLFKEYLHVADKPGQFGGLVPEVLIPLALVWIIVLGVAFKGVKKGIEVVNRIFIPLLVVMFLIIVVRAVTMEGAMQGLDAFFKPDWSRIFDGKVWLAAYGQIFFSLSLAFGIMITYSSYLPKNSDTTNNAFITGFANSGFELLAGIGVFAALGFMANNMGVPVDKVASAGVGLAFVVFPQIINELPMSPLFGVLFFLSLTVAGITSLISLAEVCFAAVSEKFSLSRQKTIGIMGTLLVLVSLVFATRGGLMFLDVVDYFANNFGLISIALVEVVTIGLILRRLPVYQNHANFVSDIKLGTFWRVSLLVITPLMLGYMLIDGTIQNIKKNYGDYPTEFIVTYGWSIAAAFLIVALIISIKKWNAQIHSDSAKLEKEWKDRGVS</sequence>
<feature type="transmembrane region" description="Helical" evidence="7">
    <location>
        <begin position="429"/>
        <end position="447"/>
    </location>
</feature>
<reference evidence="8 9" key="1">
    <citation type="submission" date="2016-08" db="EMBL/GenBank/DDBJ databases">
        <authorList>
            <person name="Loux V."/>
            <person name="Rue O."/>
        </authorList>
    </citation>
    <scope>NUCLEOTIDE SEQUENCE [LARGE SCALE GENOMIC DNA]</scope>
    <source>
        <strain evidence="8 9">WSBC_10311</strain>
    </source>
</reference>
<evidence type="ECO:0000256" key="6">
    <source>
        <dbReference type="RuleBase" id="RU003732"/>
    </source>
</evidence>
<keyword evidence="4 7" id="KW-1133">Transmembrane helix</keyword>
<dbReference type="GO" id="GO:0005886">
    <property type="term" value="C:plasma membrane"/>
    <property type="evidence" value="ECO:0007669"/>
    <property type="project" value="TreeGrafter"/>
</dbReference>
<gene>
    <name evidence="8" type="ORF">BC10311_04455</name>
</gene>
<dbReference type="GO" id="GO:0035725">
    <property type="term" value="P:sodium ion transmembrane transport"/>
    <property type="evidence" value="ECO:0007669"/>
    <property type="project" value="TreeGrafter"/>
</dbReference>
<dbReference type="PANTHER" id="PTHR11616:SF240">
    <property type="entry name" value="BLOATED TUBULES, ISOFORM B-RELATED"/>
    <property type="match status" value="1"/>
</dbReference>
<feature type="transmembrane region" description="Helical" evidence="7">
    <location>
        <begin position="467"/>
        <end position="486"/>
    </location>
</feature>
<feature type="transmembrane region" description="Helical" evidence="7">
    <location>
        <begin position="43"/>
        <end position="64"/>
    </location>
</feature>
<dbReference type="RefSeq" id="WP_070169110.1">
    <property type="nucleotide sequence ID" value="NZ_FMBG01000021.1"/>
</dbReference>
<dbReference type="InterPro" id="IPR000175">
    <property type="entry name" value="Na/ntran_symport"/>
</dbReference>
<feature type="transmembrane region" description="Helical" evidence="7">
    <location>
        <begin position="85"/>
        <end position="111"/>
    </location>
</feature>
<evidence type="ECO:0000256" key="4">
    <source>
        <dbReference type="ARBA" id="ARBA00022989"/>
    </source>
</evidence>
<dbReference type="Proteomes" id="UP000195728">
    <property type="component" value="Unassembled WGS sequence"/>
</dbReference>
<keyword evidence="5 7" id="KW-0472">Membrane</keyword>
<keyword evidence="6" id="KW-0769">Symport</keyword>
<evidence type="ECO:0000256" key="1">
    <source>
        <dbReference type="ARBA" id="ARBA00004141"/>
    </source>
</evidence>
<dbReference type="InterPro" id="IPR037272">
    <property type="entry name" value="SNS_sf"/>
</dbReference>
<comment type="similarity">
    <text evidence="6">Belongs to the sodium:neurotransmitter symporter (SNF) (TC 2.A.22) family.</text>
</comment>
<keyword evidence="3 6" id="KW-0812">Transmembrane</keyword>
<feature type="transmembrane region" description="Helical" evidence="7">
    <location>
        <begin position="358"/>
        <end position="381"/>
    </location>
</feature>
<dbReference type="EMBL" id="FMBG01000021">
    <property type="protein sequence ID" value="SCC56294.1"/>
    <property type="molecule type" value="Genomic_DNA"/>
</dbReference>
<feature type="transmembrane region" description="Helical" evidence="7">
    <location>
        <begin position="222"/>
        <end position="247"/>
    </location>
</feature>
<comment type="caution">
    <text evidence="8">The sequence shown here is derived from an EMBL/GenBank/DDBJ whole genome shotgun (WGS) entry which is preliminary data.</text>
</comment>
<dbReference type="PRINTS" id="PR00176">
    <property type="entry name" value="NANEUSMPORT"/>
</dbReference>
<feature type="transmembrane region" description="Helical" evidence="7">
    <location>
        <begin position="321"/>
        <end position="346"/>
    </location>
</feature>
<feature type="transmembrane region" description="Helical" evidence="7">
    <location>
        <begin position="259"/>
        <end position="284"/>
    </location>
</feature>
<dbReference type="CDD" id="cd10334">
    <property type="entry name" value="SLC6sbd_u1"/>
    <property type="match status" value="1"/>
</dbReference>
<protein>
    <recommendedName>
        <fullName evidence="6">Transporter</fullName>
    </recommendedName>
</protein>
<evidence type="ECO:0000256" key="3">
    <source>
        <dbReference type="ARBA" id="ARBA00022692"/>
    </source>
</evidence>
<dbReference type="SUPFAM" id="SSF161070">
    <property type="entry name" value="SNF-like"/>
    <property type="match status" value="1"/>
</dbReference>